<proteinExistence type="predicted"/>
<sequence length="47" mass="5399">MKMKGLFYYLFGLSLLLIILPEINVNPPLLVGAILLWATFFCLNQKK</sequence>
<keyword evidence="1" id="KW-1133">Transmembrane helix</keyword>
<protein>
    <submittedName>
        <fullName evidence="2">Uncharacterized protein</fullName>
    </submittedName>
</protein>
<evidence type="ECO:0000313" key="2">
    <source>
        <dbReference type="EMBL" id="EGY28709.1"/>
    </source>
</evidence>
<dbReference type="EMBL" id="AGCA01000328">
    <property type="protein sequence ID" value="EGY28709.1"/>
    <property type="molecule type" value="Genomic_DNA"/>
</dbReference>
<keyword evidence="1" id="KW-0472">Membrane</keyword>
<feature type="transmembrane region" description="Helical" evidence="1">
    <location>
        <begin position="29"/>
        <end position="45"/>
    </location>
</feature>
<evidence type="ECO:0000256" key="1">
    <source>
        <dbReference type="SAM" id="Phobius"/>
    </source>
</evidence>
<comment type="caution">
    <text evidence="2">The sequence shown here is derived from an EMBL/GenBank/DDBJ whole genome shotgun (WGS) entry which is preliminary data.</text>
</comment>
<organism evidence="2 3">
    <name type="scientific">Candidatus Regiella insecticola 5.15</name>
    <dbReference type="NCBI Taxonomy" id="1005043"/>
    <lineage>
        <taxon>Bacteria</taxon>
        <taxon>Pseudomonadati</taxon>
        <taxon>Pseudomonadota</taxon>
        <taxon>Gammaproteobacteria</taxon>
        <taxon>Enterobacterales</taxon>
        <taxon>Enterobacteriaceae</taxon>
        <taxon>aphid secondary symbionts</taxon>
        <taxon>Candidatus Regiella</taxon>
    </lineage>
</organism>
<keyword evidence="1" id="KW-0812">Transmembrane</keyword>
<evidence type="ECO:0000313" key="3">
    <source>
        <dbReference type="Proteomes" id="UP000004116"/>
    </source>
</evidence>
<dbReference type="Proteomes" id="UP000004116">
    <property type="component" value="Unassembled WGS sequence"/>
</dbReference>
<accession>G2GZW7</accession>
<feature type="transmembrane region" description="Helical" evidence="1">
    <location>
        <begin position="7"/>
        <end position="23"/>
    </location>
</feature>
<name>G2GZW7_9ENTR</name>
<reference evidence="2 3" key="1">
    <citation type="journal article" date="2012" name="Genome Res.">
        <title>Genomic basis of endosymbiont-conferred protection against an insect parasitoid.</title>
        <authorList>
            <person name="Hansen A.K."/>
            <person name="Vorburger C."/>
            <person name="Moran N.A."/>
        </authorList>
    </citation>
    <scope>NUCLEOTIDE SEQUENCE [LARGE SCALE GENOMIC DNA]</scope>
    <source>
        <strain evidence="3">R5.15</strain>
    </source>
</reference>
<keyword evidence="3" id="KW-1185">Reference proteome</keyword>
<dbReference type="AlphaFoldDB" id="G2GZW7"/>
<gene>
    <name evidence="2" type="ORF">Rin_00013470</name>
</gene>